<gene>
    <name evidence="2" type="ORF">MHA02_09770</name>
</gene>
<keyword evidence="3" id="KW-1185">Reference proteome</keyword>
<dbReference type="AlphaFoldDB" id="A0A512ILK6"/>
<dbReference type="Pfam" id="PF18588">
    <property type="entry name" value="WcbI"/>
    <property type="match status" value="1"/>
</dbReference>
<dbReference type="InterPro" id="IPR041307">
    <property type="entry name" value="WcbI"/>
</dbReference>
<proteinExistence type="predicted"/>
<comment type="caution">
    <text evidence="2">The sequence shown here is derived from an EMBL/GenBank/DDBJ whole genome shotgun (WGS) entry which is preliminary data.</text>
</comment>
<organism evidence="2 3">
    <name type="scientific">Methylobacterium haplocladii</name>
    <dbReference type="NCBI Taxonomy" id="1176176"/>
    <lineage>
        <taxon>Bacteria</taxon>
        <taxon>Pseudomonadati</taxon>
        <taxon>Pseudomonadota</taxon>
        <taxon>Alphaproteobacteria</taxon>
        <taxon>Hyphomicrobiales</taxon>
        <taxon>Methylobacteriaceae</taxon>
        <taxon>Methylobacterium</taxon>
    </lineage>
</organism>
<evidence type="ECO:0000313" key="2">
    <source>
        <dbReference type="EMBL" id="GEO98589.1"/>
    </source>
</evidence>
<feature type="domain" description="Polysaccharide biosynthesis enzyme WcbI" evidence="1">
    <location>
        <begin position="34"/>
        <end position="238"/>
    </location>
</feature>
<reference evidence="2 3" key="1">
    <citation type="submission" date="2019-07" db="EMBL/GenBank/DDBJ databases">
        <title>Whole genome shotgun sequence of Methylobacterium haplocladii NBRC 107714.</title>
        <authorList>
            <person name="Hosoyama A."/>
            <person name="Uohara A."/>
            <person name="Ohji S."/>
            <person name="Ichikawa N."/>
        </authorList>
    </citation>
    <scope>NUCLEOTIDE SEQUENCE [LARGE SCALE GENOMIC DNA]</scope>
    <source>
        <strain evidence="2 3">NBRC 107714</strain>
    </source>
</reference>
<protein>
    <recommendedName>
        <fullName evidence="1">Polysaccharide biosynthesis enzyme WcbI domain-containing protein</fullName>
    </recommendedName>
</protein>
<dbReference type="RefSeq" id="WP_147077139.1">
    <property type="nucleotide sequence ID" value="NZ_BJZT01000008.1"/>
</dbReference>
<evidence type="ECO:0000259" key="1">
    <source>
        <dbReference type="Pfam" id="PF18588"/>
    </source>
</evidence>
<sequence length="336" mass="36718">MLIKDVLSDVRRGVQFRRAERRAKRARSGRSPKVLVVGICQGAAVAQAMTLLLPEADVTFVSAFDAATRYSRMTDLIAESRRHDVTFSNTYLPVFKDGGTLATLRAETHLFVIPTIVFAAFHPDQVRVGLLDRPESGGLLGPLGHAHSALALFGYREGLGIDATLRLFDGAVYRALGYLGMWDASVTALRALGREADYDLDRDLVRWARRGCFMHSDNHPKMHVAADLARGLLEKAGIAYGDCDLDAYLADTMMSGGTWPVYPEIARHYGVPGNSHFLKVETPRTGPARTMTLGQFVAASFSRYGMVPQAQLVCERVAAWRADPAIHGMLRASAAG</sequence>
<evidence type="ECO:0000313" key="3">
    <source>
        <dbReference type="Proteomes" id="UP000321258"/>
    </source>
</evidence>
<dbReference type="Proteomes" id="UP000321258">
    <property type="component" value="Unassembled WGS sequence"/>
</dbReference>
<dbReference type="OrthoDB" id="7170754at2"/>
<name>A0A512ILK6_9HYPH</name>
<dbReference type="EMBL" id="BJZT01000008">
    <property type="protein sequence ID" value="GEO98589.1"/>
    <property type="molecule type" value="Genomic_DNA"/>
</dbReference>
<accession>A0A512ILK6</accession>